<evidence type="ECO:0000313" key="2">
    <source>
        <dbReference type="Proteomes" id="UP000290565"/>
    </source>
</evidence>
<gene>
    <name evidence="1" type="ORF">XH94_09475</name>
</gene>
<sequence>MTDELKTIVLEFEAALLNGVRNGADEAELSKIRDRAFDQLRDVKEGPAAPSLESIFDVAGEIGIKFEMALEAIKS</sequence>
<accession>A0A4Q0SMT0</accession>
<comment type="caution">
    <text evidence="1">The sequence shown here is derived from an EMBL/GenBank/DDBJ whole genome shotgun (WGS) entry which is preliminary data.</text>
</comment>
<proteinExistence type="predicted"/>
<dbReference type="EMBL" id="LBJM01000023">
    <property type="protein sequence ID" value="RXH41063.1"/>
    <property type="molecule type" value="Genomic_DNA"/>
</dbReference>
<evidence type="ECO:0000313" key="1">
    <source>
        <dbReference type="EMBL" id="RXH41063.1"/>
    </source>
</evidence>
<dbReference type="Proteomes" id="UP000290565">
    <property type="component" value="Unassembled WGS sequence"/>
</dbReference>
<dbReference type="RefSeq" id="WP_128944323.1">
    <property type="nucleotide sequence ID" value="NZ_LBJM01000023.1"/>
</dbReference>
<organism evidence="1 2">
    <name type="scientific">Bradyrhizobium zhanjiangense</name>
    <dbReference type="NCBI Taxonomy" id="1325107"/>
    <lineage>
        <taxon>Bacteria</taxon>
        <taxon>Pseudomonadati</taxon>
        <taxon>Pseudomonadota</taxon>
        <taxon>Alphaproteobacteria</taxon>
        <taxon>Hyphomicrobiales</taxon>
        <taxon>Nitrobacteraceae</taxon>
        <taxon>Bradyrhizobium</taxon>
    </lineage>
</organism>
<reference evidence="1 2" key="1">
    <citation type="submission" date="2015-04" db="EMBL/GenBank/DDBJ databases">
        <title>Comparative genomics of rhizobia nodulating Arachis hypogaea in China.</title>
        <authorList>
            <person name="Li Y."/>
        </authorList>
    </citation>
    <scope>NUCLEOTIDE SEQUENCE [LARGE SCALE GENOMIC DNA]</scope>
    <source>
        <strain evidence="1 2">CCBAU 51787</strain>
    </source>
</reference>
<dbReference type="AlphaFoldDB" id="A0A4Q0SMT0"/>
<name>A0A4Q0SMT0_9BRAD</name>
<protein>
    <submittedName>
        <fullName evidence="1">Uncharacterized protein</fullName>
    </submittedName>
</protein>